<dbReference type="CDD" id="cd13397">
    <property type="entry name" value="ASKHA_NBD_actin_Arp-T1-3"/>
    <property type="match status" value="1"/>
</dbReference>
<evidence type="ECO:0000256" key="6">
    <source>
        <dbReference type="ARBA" id="ARBA00023212"/>
    </source>
</evidence>
<keyword evidence="5" id="KW-0067">ATP-binding</keyword>
<dbReference type="InterPro" id="IPR043129">
    <property type="entry name" value="ATPase_NBD"/>
</dbReference>
<keyword evidence="6" id="KW-0206">Cytoskeleton</keyword>
<dbReference type="Pfam" id="PF00022">
    <property type="entry name" value="Actin"/>
    <property type="match status" value="1"/>
</dbReference>
<dbReference type="GO" id="GO:0005524">
    <property type="term" value="F:ATP binding"/>
    <property type="evidence" value="ECO:0007669"/>
    <property type="project" value="UniProtKB-KW"/>
</dbReference>
<keyword evidence="3" id="KW-0963">Cytoplasm</keyword>
<gene>
    <name evidence="8" type="ORF">NDU88_008184</name>
</gene>
<dbReference type="FunFam" id="3.30.420.40:FF:000148">
    <property type="entry name" value="Actin, alpha skeletal muscle"/>
    <property type="match status" value="1"/>
</dbReference>
<dbReference type="PANTHER" id="PTHR11937">
    <property type="entry name" value="ACTIN"/>
    <property type="match status" value="1"/>
</dbReference>
<accession>A0AAV7QMW5</accession>
<evidence type="ECO:0000256" key="3">
    <source>
        <dbReference type="ARBA" id="ARBA00022490"/>
    </source>
</evidence>
<evidence type="ECO:0000256" key="4">
    <source>
        <dbReference type="ARBA" id="ARBA00022741"/>
    </source>
</evidence>
<evidence type="ECO:0000256" key="7">
    <source>
        <dbReference type="RuleBase" id="RU000487"/>
    </source>
</evidence>
<dbReference type="Gene3D" id="3.90.640.10">
    <property type="entry name" value="Actin, Chain A, domain 4"/>
    <property type="match status" value="1"/>
</dbReference>
<keyword evidence="9" id="KW-1185">Reference proteome</keyword>
<dbReference type="PRINTS" id="PR00190">
    <property type="entry name" value="ACTIN"/>
</dbReference>
<protein>
    <submittedName>
        <fullName evidence="8">Uncharacterized protein</fullName>
    </submittedName>
</protein>
<dbReference type="Gene3D" id="3.30.420.40">
    <property type="match status" value="2"/>
</dbReference>
<reference evidence="8" key="1">
    <citation type="journal article" date="2022" name="bioRxiv">
        <title>Sequencing and chromosome-scale assembly of the giantPleurodeles waltlgenome.</title>
        <authorList>
            <person name="Brown T."/>
            <person name="Elewa A."/>
            <person name="Iarovenko S."/>
            <person name="Subramanian E."/>
            <person name="Araus A.J."/>
            <person name="Petzold A."/>
            <person name="Susuki M."/>
            <person name="Suzuki K.-i.T."/>
            <person name="Hayashi T."/>
            <person name="Toyoda A."/>
            <person name="Oliveira C."/>
            <person name="Osipova E."/>
            <person name="Leigh N.D."/>
            <person name="Simon A."/>
            <person name="Yun M.H."/>
        </authorList>
    </citation>
    <scope>NUCLEOTIDE SEQUENCE</scope>
    <source>
        <strain evidence="8">20211129_DDA</strain>
        <tissue evidence="8">Liver</tissue>
    </source>
</reference>
<evidence type="ECO:0000256" key="2">
    <source>
        <dbReference type="ARBA" id="ARBA00006752"/>
    </source>
</evidence>
<dbReference type="InterPro" id="IPR004000">
    <property type="entry name" value="Actin"/>
</dbReference>
<organism evidence="8 9">
    <name type="scientific">Pleurodeles waltl</name>
    <name type="common">Iberian ribbed newt</name>
    <dbReference type="NCBI Taxonomy" id="8319"/>
    <lineage>
        <taxon>Eukaryota</taxon>
        <taxon>Metazoa</taxon>
        <taxon>Chordata</taxon>
        <taxon>Craniata</taxon>
        <taxon>Vertebrata</taxon>
        <taxon>Euteleostomi</taxon>
        <taxon>Amphibia</taxon>
        <taxon>Batrachia</taxon>
        <taxon>Caudata</taxon>
        <taxon>Salamandroidea</taxon>
        <taxon>Salamandridae</taxon>
        <taxon>Pleurodelinae</taxon>
        <taxon>Pleurodeles</taxon>
    </lineage>
</organism>
<dbReference type="SMART" id="SM00268">
    <property type="entry name" value="ACTIN"/>
    <property type="match status" value="1"/>
</dbReference>
<evidence type="ECO:0000256" key="1">
    <source>
        <dbReference type="ARBA" id="ARBA00004245"/>
    </source>
</evidence>
<proteinExistence type="inferred from homology"/>
<dbReference type="FunFam" id="3.90.640.10:FF:000007">
    <property type="entry name" value="Actin like 7B"/>
    <property type="match status" value="1"/>
</dbReference>
<evidence type="ECO:0000313" key="8">
    <source>
        <dbReference type="EMBL" id="KAJ1141856.1"/>
    </source>
</evidence>
<comment type="subcellular location">
    <subcellularLocation>
        <location evidence="1">Cytoplasm</location>
        <location evidence="1">Cytoskeleton</location>
    </subcellularLocation>
</comment>
<comment type="similarity">
    <text evidence="2 7">Belongs to the actin family.</text>
</comment>
<dbReference type="EMBL" id="JANPWB010000010">
    <property type="protein sequence ID" value="KAJ1141856.1"/>
    <property type="molecule type" value="Genomic_DNA"/>
</dbReference>
<sequence length="376" mass="41858">MFDHETLDALPVIIDNGSGLTKAGISGENVPRLVFATVIGRSRVKATGFGACQKEHFIGREVEIKRGTLTLRYPVERGIIGSWEDMEKIWKHVYEELKVKASDIPLLMSEPPLNPLPYREKMTEVMFETLKVPAMYLSVQATLALYASAKTTGLVVDSGYGVTETVPIYDGYYLPHAVCKLDIAGNDITECLAKLLVDSGHAFAASPAKDIVKGIKEELCYVAADPCYEIKKRVEDLSMEYTLPDGKVIQLDNQLFRAPEILFRPPVSGREPHGVHKMMFESVMKCEQELHRHLYGNIILSGGSTLFPGFDERILKEIQQQASCGTTVRITAPSDRNVSTWVGASIVTSLTSFKQMWVTSSHYKEFGSSVVLRRCF</sequence>
<name>A0AAV7QMW5_PLEWA</name>
<dbReference type="AlphaFoldDB" id="A0AAV7QMW5"/>
<evidence type="ECO:0000313" key="9">
    <source>
        <dbReference type="Proteomes" id="UP001066276"/>
    </source>
</evidence>
<dbReference type="Proteomes" id="UP001066276">
    <property type="component" value="Chromosome 6"/>
</dbReference>
<keyword evidence="4" id="KW-0547">Nucleotide-binding</keyword>
<dbReference type="GO" id="GO:0005856">
    <property type="term" value="C:cytoskeleton"/>
    <property type="evidence" value="ECO:0007669"/>
    <property type="project" value="UniProtKB-SubCell"/>
</dbReference>
<evidence type="ECO:0000256" key="5">
    <source>
        <dbReference type="ARBA" id="ARBA00022840"/>
    </source>
</evidence>
<dbReference type="SUPFAM" id="SSF53067">
    <property type="entry name" value="Actin-like ATPase domain"/>
    <property type="match status" value="2"/>
</dbReference>
<comment type="caution">
    <text evidence="8">The sequence shown here is derived from an EMBL/GenBank/DDBJ whole genome shotgun (WGS) entry which is preliminary data.</text>
</comment>